<evidence type="ECO:0000256" key="1">
    <source>
        <dbReference type="ARBA" id="ARBA00023015"/>
    </source>
</evidence>
<dbReference type="Proteomes" id="UP000014285">
    <property type="component" value="Unassembled WGS sequence"/>
</dbReference>
<proteinExistence type="predicted"/>
<evidence type="ECO:0000259" key="4">
    <source>
        <dbReference type="PROSITE" id="PS01124"/>
    </source>
</evidence>
<evidence type="ECO:0000313" key="5">
    <source>
        <dbReference type="EMBL" id="EPC66018.1"/>
    </source>
</evidence>
<dbReference type="SUPFAM" id="SSF46689">
    <property type="entry name" value="Homeodomain-like"/>
    <property type="match status" value="1"/>
</dbReference>
<dbReference type="InterPro" id="IPR018062">
    <property type="entry name" value="HTH_AraC-typ_CS"/>
</dbReference>
<keyword evidence="3" id="KW-0804">Transcription</keyword>
<keyword evidence="1" id="KW-0805">Transcription regulation</keyword>
<dbReference type="InterPro" id="IPR020449">
    <property type="entry name" value="Tscrpt_reg_AraC-type_HTH"/>
</dbReference>
<dbReference type="PRINTS" id="PR00032">
    <property type="entry name" value="HTHARAC"/>
</dbReference>
<evidence type="ECO:0000256" key="3">
    <source>
        <dbReference type="ARBA" id="ARBA00023163"/>
    </source>
</evidence>
<feature type="domain" description="HTH araC/xylS-type" evidence="4">
    <location>
        <begin position="180"/>
        <end position="277"/>
    </location>
</feature>
<dbReference type="PROSITE" id="PS01124">
    <property type="entry name" value="HTH_ARAC_FAMILY_2"/>
    <property type="match status" value="1"/>
</dbReference>
<gene>
    <name evidence="5" type="ORF">Lpl14_05241</name>
</gene>
<dbReference type="Pfam" id="PF12833">
    <property type="entry name" value="HTH_18"/>
    <property type="match status" value="1"/>
</dbReference>
<dbReference type="GO" id="GO:0043565">
    <property type="term" value="F:sequence-specific DNA binding"/>
    <property type="evidence" value="ECO:0007669"/>
    <property type="project" value="InterPro"/>
</dbReference>
<dbReference type="GO" id="GO:0003700">
    <property type="term" value="F:DNA-binding transcription factor activity"/>
    <property type="evidence" value="ECO:0007669"/>
    <property type="project" value="InterPro"/>
</dbReference>
<accession>A0A829GYY6</accession>
<evidence type="ECO:0000256" key="2">
    <source>
        <dbReference type="ARBA" id="ARBA00023125"/>
    </source>
</evidence>
<reference evidence="5 6" key="1">
    <citation type="journal article" date="2013" name="PLoS ONE">
        <title>Lactobacillus paracasei comparative genomics: towards species pan-genome definition and exploitation of diversity.</title>
        <authorList>
            <person name="Smokvina T."/>
            <person name="Wels M."/>
            <person name="Polka J."/>
            <person name="Chervaux C."/>
            <person name="Brisse S."/>
            <person name="Boekhorst J."/>
            <person name="van Hylckama Vlieg J.E."/>
            <person name="Siezen R.J."/>
        </authorList>
    </citation>
    <scope>NUCLEOTIDE SEQUENCE [LARGE SCALE GENOMIC DNA]</scope>
    <source>
        <strain evidence="5 6">Lpl14</strain>
    </source>
</reference>
<name>A0A829GYY6_LACPA</name>
<evidence type="ECO:0000313" key="6">
    <source>
        <dbReference type="Proteomes" id="UP000014285"/>
    </source>
</evidence>
<dbReference type="AlphaFoldDB" id="A0A829GYY6"/>
<sequence length="281" mass="31892">MLNTYIGTTETQIDLLPITGPEAQIPFAILACRTDCCMRLPHKDVALRQGDITLIRSVEPVSLAPLIAGNTYSARLFQVPMGRDADFGPNELIASMLATSEDTHIVFRRIDHVLANGYCDQLARLIEAKPQDAILDYEQRTIAQLLLTELSRWDLNAMMIIESNFPEHDLRHTPKARQAGIILNYVMRHLATVTLSTAATYFGYEANYFSRLCHQLFQKPFLHEVRFIRMNQAKKLLELTMQSISDIANSLGYKNPANFDRHFKAHTGMSPSAYRHQTQVK</sequence>
<organism evidence="5 6">
    <name type="scientific">Lacticaseibacillus paracasei subsp. tolerans Lpl14</name>
    <dbReference type="NCBI Taxonomy" id="1256229"/>
    <lineage>
        <taxon>Bacteria</taxon>
        <taxon>Bacillati</taxon>
        <taxon>Bacillota</taxon>
        <taxon>Bacilli</taxon>
        <taxon>Lactobacillales</taxon>
        <taxon>Lactobacillaceae</taxon>
        <taxon>Lacticaseibacillus</taxon>
    </lineage>
</organism>
<dbReference type="PANTHER" id="PTHR43280">
    <property type="entry name" value="ARAC-FAMILY TRANSCRIPTIONAL REGULATOR"/>
    <property type="match status" value="1"/>
</dbReference>
<dbReference type="RefSeq" id="WP_016369806.1">
    <property type="nucleotide sequence ID" value="NZ_ANKB01000012.1"/>
</dbReference>
<dbReference type="InterPro" id="IPR009057">
    <property type="entry name" value="Homeodomain-like_sf"/>
</dbReference>
<dbReference type="EMBL" id="ANKB01000012">
    <property type="protein sequence ID" value="EPC66018.1"/>
    <property type="molecule type" value="Genomic_DNA"/>
</dbReference>
<dbReference type="PROSITE" id="PS00041">
    <property type="entry name" value="HTH_ARAC_FAMILY_1"/>
    <property type="match status" value="1"/>
</dbReference>
<dbReference type="PANTHER" id="PTHR43280:SF2">
    <property type="entry name" value="HTH-TYPE TRANSCRIPTIONAL REGULATOR EXSA"/>
    <property type="match status" value="1"/>
</dbReference>
<protein>
    <submittedName>
        <fullName evidence="5">AraC family transcriptional regulator</fullName>
    </submittedName>
</protein>
<dbReference type="Gene3D" id="1.10.10.60">
    <property type="entry name" value="Homeodomain-like"/>
    <property type="match status" value="1"/>
</dbReference>
<dbReference type="SMART" id="SM00342">
    <property type="entry name" value="HTH_ARAC"/>
    <property type="match status" value="1"/>
</dbReference>
<comment type="caution">
    <text evidence="5">The sequence shown here is derived from an EMBL/GenBank/DDBJ whole genome shotgun (WGS) entry which is preliminary data.</text>
</comment>
<dbReference type="InterPro" id="IPR018060">
    <property type="entry name" value="HTH_AraC"/>
</dbReference>
<keyword evidence="2" id="KW-0238">DNA-binding</keyword>